<accession>A0A917Q7Z5</accession>
<keyword evidence="5" id="KW-1185">Reference proteome</keyword>
<evidence type="ECO:0000313" key="4">
    <source>
        <dbReference type="EMBL" id="GGK34297.1"/>
    </source>
</evidence>
<reference evidence="4 5" key="1">
    <citation type="journal article" date="2014" name="Int. J. Syst. Evol. Microbiol.">
        <title>Complete genome sequence of Corynebacterium casei LMG S-19264T (=DSM 44701T), isolated from a smear-ripened cheese.</title>
        <authorList>
            <consortium name="US DOE Joint Genome Institute (JGI-PGF)"/>
            <person name="Walter F."/>
            <person name="Albersmeier A."/>
            <person name="Kalinowski J."/>
            <person name="Ruckert C."/>
        </authorList>
    </citation>
    <scope>NUCLEOTIDE SEQUENCE [LARGE SCALE GENOMIC DNA]</scope>
    <source>
        <strain evidence="4 5">CGMCC 1.9161</strain>
    </source>
</reference>
<protein>
    <recommendedName>
        <fullName evidence="3">Outer membrane protein beta-barrel domain-containing protein</fullName>
    </recommendedName>
</protein>
<feature type="domain" description="Outer membrane protein beta-barrel" evidence="3">
    <location>
        <begin position="13"/>
        <end position="233"/>
    </location>
</feature>
<keyword evidence="1 2" id="KW-0732">Signal</keyword>
<comment type="caution">
    <text evidence="4">The sequence shown here is derived from an EMBL/GenBank/DDBJ whole genome shotgun (WGS) entry which is preliminary data.</text>
</comment>
<dbReference type="InterPro" id="IPR011250">
    <property type="entry name" value="OMP/PagP_B-barrel"/>
</dbReference>
<gene>
    <name evidence="4" type="ORF">GCM10011322_21290</name>
</gene>
<evidence type="ECO:0000256" key="1">
    <source>
        <dbReference type="ARBA" id="ARBA00022729"/>
    </source>
</evidence>
<dbReference type="Pfam" id="PF13505">
    <property type="entry name" value="OMP_b-brl"/>
    <property type="match status" value="1"/>
</dbReference>
<feature type="signal peptide" evidence="2">
    <location>
        <begin position="1"/>
        <end position="25"/>
    </location>
</feature>
<evidence type="ECO:0000313" key="5">
    <source>
        <dbReference type="Proteomes" id="UP000600449"/>
    </source>
</evidence>
<feature type="chain" id="PRO_5037586284" description="Outer membrane protein beta-barrel domain-containing protein" evidence="2">
    <location>
        <begin position="26"/>
        <end position="281"/>
    </location>
</feature>
<sequence length="281" mass="30382">MIRLEPALVVAVAALGGVVATSAQAADLPTLPPAPVPVHVESFGGWYLRGDIGMSNQKSDEPENPELERRTPADAVEFLHSDFAASPFVGVGVGYRFNSWLRADVTGEYRGRSQYRGLDRVRQTGAAAFNQANEFYFDKTEWVGLVNGYLDLGTWHGVTPFVGAGAGFAHVTIDNFRDVVTLRSGHSGVAYADADSRTNFAWALYAGLGYEVSPNLSLELGYRYLNMGDGGTGETYQLDGVSGGEDKWEIGNIHSHDLKVGMRWNLQAPAPVHAGPISRSF</sequence>
<dbReference type="AlphaFoldDB" id="A0A917Q7Z5"/>
<dbReference type="Proteomes" id="UP000600449">
    <property type="component" value="Unassembled WGS sequence"/>
</dbReference>
<evidence type="ECO:0000256" key="2">
    <source>
        <dbReference type="SAM" id="SignalP"/>
    </source>
</evidence>
<dbReference type="SUPFAM" id="SSF56925">
    <property type="entry name" value="OMPA-like"/>
    <property type="match status" value="1"/>
</dbReference>
<proteinExistence type="predicted"/>
<dbReference type="RefSeq" id="WP_188912569.1">
    <property type="nucleotide sequence ID" value="NZ_BMMF01000005.1"/>
</dbReference>
<evidence type="ECO:0000259" key="3">
    <source>
        <dbReference type="Pfam" id="PF13505"/>
    </source>
</evidence>
<dbReference type="InterPro" id="IPR027385">
    <property type="entry name" value="Beta-barrel_OMP"/>
</dbReference>
<organism evidence="4 5">
    <name type="scientific">Salinarimonas ramus</name>
    <dbReference type="NCBI Taxonomy" id="690164"/>
    <lineage>
        <taxon>Bacteria</taxon>
        <taxon>Pseudomonadati</taxon>
        <taxon>Pseudomonadota</taxon>
        <taxon>Alphaproteobacteria</taxon>
        <taxon>Hyphomicrobiales</taxon>
        <taxon>Salinarimonadaceae</taxon>
        <taxon>Salinarimonas</taxon>
    </lineage>
</organism>
<dbReference type="EMBL" id="BMMF01000005">
    <property type="protein sequence ID" value="GGK34297.1"/>
    <property type="molecule type" value="Genomic_DNA"/>
</dbReference>
<dbReference type="Gene3D" id="2.40.160.20">
    <property type="match status" value="1"/>
</dbReference>
<name>A0A917Q7Z5_9HYPH</name>